<sequence length="499" mass="56666">MTDRIAWFTVTCALLSLFAAAHPNLDPDMWWHLAVGEEILRHRTVYFADPFSFTQPAVWVNAQWLSEVVFALVHRRWGVLGLEFAAMGLKVIAFLVVYATMDAPSLTRVWVTLLFGFGALPAMGGARPQLVSYLLLALLAYGLWRCHTDAEWARRYPLVLPPLFMTWANVHSFYPIGFALLGAVVLADAWNERAQWQPALGARWRRDMVFALTASLVAMCCTPFGWKSPWQVLVNIAQSSHLPIEEWKPITAIRHPLVYLWAFLVLLWIAGAAWSSRRMDAWEFLWGALLTIGVVSGVRMVGVWCLLMAPFVARHISAMLLHARSDKAPPSWLPQAIALCCAWLAICVLVLRFSPAEFEHKEWREYPKDAVLWMQRNGVVGNCLTRYDWGGYVAWRTQGRIRVFVDGRADFYSRAVMSDFLAAYGGAHRWRQVLDRYGVTLVLAPPDAPIVNLLRLCPHQWQVRYRDSQAVVLQRVTAICGCLRQTYKAVGTTTPPARR</sequence>
<evidence type="ECO:0000256" key="1">
    <source>
        <dbReference type="SAM" id="Phobius"/>
    </source>
</evidence>
<evidence type="ECO:0000313" key="3">
    <source>
        <dbReference type="EMBL" id="GBD00224.1"/>
    </source>
</evidence>
<keyword evidence="1" id="KW-0472">Membrane</keyword>
<feature type="transmembrane region" description="Helical" evidence="1">
    <location>
        <begin position="332"/>
        <end position="351"/>
    </location>
</feature>
<gene>
    <name evidence="3" type="ORF">HRbin17_02762</name>
</gene>
<feature type="transmembrane region" description="Helical" evidence="1">
    <location>
        <begin position="167"/>
        <end position="187"/>
    </location>
</feature>
<feature type="signal peptide" evidence="2">
    <location>
        <begin position="1"/>
        <end position="21"/>
    </location>
</feature>
<feature type="transmembrane region" description="Helical" evidence="1">
    <location>
        <begin position="208"/>
        <end position="226"/>
    </location>
</feature>
<dbReference type="EMBL" id="BEHT01000061">
    <property type="protein sequence ID" value="GBD00224.1"/>
    <property type="molecule type" value="Genomic_DNA"/>
</dbReference>
<keyword evidence="1" id="KW-1133">Transmembrane helix</keyword>
<name>A0A2H5XGA9_9BACT</name>
<keyword evidence="1" id="KW-0812">Transmembrane</keyword>
<feature type="transmembrane region" description="Helical" evidence="1">
    <location>
        <begin position="80"/>
        <end position="99"/>
    </location>
</feature>
<feature type="transmembrane region" description="Helical" evidence="1">
    <location>
        <begin position="257"/>
        <end position="274"/>
    </location>
</feature>
<keyword evidence="2" id="KW-0732">Signal</keyword>
<feature type="transmembrane region" description="Helical" evidence="1">
    <location>
        <begin position="286"/>
        <end position="312"/>
    </location>
</feature>
<evidence type="ECO:0008006" key="5">
    <source>
        <dbReference type="Google" id="ProtNLM"/>
    </source>
</evidence>
<organism evidence="3 4">
    <name type="scientific">Candidatus Fervidibacter japonicus</name>
    <dbReference type="NCBI Taxonomy" id="2035412"/>
    <lineage>
        <taxon>Bacteria</taxon>
        <taxon>Candidatus Fervidibacterota</taxon>
        <taxon>Candidatus Fervidibacter</taxon>
    </lineage>
</organism>
<dbReference type="Proteomes" id="UP000236173">
    <property type="component" value="Unassembled WGS sequence"/>
</dbReference>
<reference evidence="4" key="1">
    <citation type="submission" date="2017-09" db="EMBL/GenBank/DDBJ databases">
        <title>Metaegenomics of thermophilic ammonia-oxidizing enrichment culture.</title>
        <authorList>
            <person name="Kato S."/>
            <person name="Suzuki K."/>
        </authorList>
    </citation>
    <scope>NUCLEOTIDE SEQUENCE [LARGE SCALE GENOMIC DNA]</scope>
</reference>
<accession>A0A2H5XGA9</accession>
<proteinExistence type="predicted"/>
<protein>
    <recommendedName>
        <fullName evidence="5">Glycosyltransferase RgtA/B/C/D-like domain-containing protein</fullName>
    </recommendedName>
</protein>
<feature type="transmembrane region" description="Helical" evidence="1">
    <location>
        <begin position="105"/>
        <end position="123"/>
    </location>
</feature>
<comment type="caution">
    <text evidence="3">The sequence shown here is derived from an EMBL/GenBank/DDBJ whole genome shotgun (WGS) entry which is preliminary data.</text>
</comment>
<evidence type="ECO:0000313" key="4">
    <source>
        <dbReference type="Proteomes" id="UP000236173"/>
    </source>
</evidence>
<dbReference type="AlphaFoldDB" id="A0A2H5XGA9"/>
<feature type="chain" id="PRO_5014148262" description="Glycosyltransferase RgtA/B/C/D-like domain-containing protein" evidence="2">
    <location>
        <begin position="22"/>
        <end position="499"/>
    </location>
</feature>
<evidence type="ECO:0000256" key="2">
    <source>
        <dbReference type="SAM" id="SignalP"/>
    </source>
</evidence>